<evidence type="ECO:0000313" key="2">
    <source>
        <dbReference type="EMBL" id="KAK3105329.1"/>
    </source>
</evidence>
<protein>
    <recommendedName>
        <fullName evidence="1">Reverse transcriptase domain-containing protein</fullName>
    </recommendedName>
</protein>
<proteinExistence type="predicted"/>
<dbReference type="AlphaFoldDB" id="A0AA88YGZ0"/>
<evidence type="ECO:0000259" key="1">
    <source>
        <dbReference type="Pfam" id="PF00078"/>
    </source>
</evidence>
<feature type="domain" description="Reverse transcriptase" evidence="1">
    <location>
        <begin position="458"/>
        <end position="555"/>
    </location>
</feature>
<dbReference type="SUPFAM" id="SSF56219">
    <property type="entry name" value="DNase I-like"/>
    <property type="match status" value="1"/>
</dbReference>
<dbReference type="Gene3D" id="3.60.10.10">
    <property type="entry name" value="Endonuclease/exonuclease/phosphatase"/>
    <property type="match status" value="1"/>
</dbReference>
<sequence>MPQVNSVFYRNDVDDDVDLFYELEQTIIKYQNMGKVFIVGDLNSRTGERPDYITNDSLDSNLTDLLRGIDYVSDDHYTQRNNMDKGINTFGHRLLSLCKSSGLRIVNGRHLNDQNGNFTFCGTNGLSLIDYLVTKSEKFTDIYDFCSGNFTEFSDHSPLHFSLKFRCIDSSSSIDTGNIGRKKSISVVWNTENTRTAVNNLEMNVDRLLESINVTILKQSDMNDCVKNFCNIINECVLPCCDVKTAVSNRSNLHKKESASKPWFNDQCKKKFKEYKEALQNFNRCKSRENHGILIEKKSKYKKFEFRMKRQYKRYEGNMMSYLKRHNPKEFYKIFSKRNSSSKAHTDISMDQFVEHFRNLSNIINMQDDLEGVEPGFANNVDTCIFDELDSVITKDEICKAIGNLKRNKSCNEDCIVNELFIECKHFIVPFIEKLFNMVFNTGIFPESWAEGCIVPLHKKGDVNDTNNYREITLVSCMGKLFTSVLNSRLLTWDKENNVITDAQFGFKQNHSTVDAIFILQSLINKSLNKRGGRLYCCFVDYKKAFDLIDRSKLWF</sequence>
<name>A0AA88YGZ0_PINIB</name>
<dbReference type="CDD" id="cd01650">
    <property type="entry name" value="RT_nLTR_like"/>
    <property type="match status" value="1"/>
</dbReference>
<dbReference type="EMBL" id="VSWD01000004">
    <property type="protein sequence ID" value="KAK3105329.1"/>
    <property type="molecule type" value="Genomic_DNA"/>
</dbReference>
<accession>A0AA88YGZ0</accession>
<dbReference type="InterPro" id="IPR036691">
    <property type="entry name" value="Endo/exonu/phosph_ase_sf"/>
</dbReference>
<dbReference type="InterPro" id="IPR000477">
    <property type="entry name" value="RT_dom"/>
</dbReference>
<dbReference type="PANTHER" id="PTHR19446">
    <property type="entry name" value="REVERSE TRANSCRIPTASES"/>
    <property type="match status" value="1"/>
</dbReference>
<dbReference type="Proteomes" id="UP001186944">
    <property type="component" value="Unassembled WGS sequence"/>
</dbReference>
<dbReference type="Pfam" id="PF00078">
    <property type="entry name" value="RVT_1"/>
    <property type="match status" value="1"/>
</dbReference>
<comment type="caution">
    <text evidence="2">The sequence shown here is derived from an EMBL/GenBank/DDBJ whole genome shotgun (WGS) entry which is preliminary data.</text>
</comment>
<evidence type="ECO:0000313" key="3">
    <source>
        <dbReference type="Proteomes" id="UP001186944"/>
    </source>
</evidence>
<gene>
    <name evidence="2" type="ORF">FSP39_022823</name>
</gene>
<keyword evidence="3" id="KW-1185">Reference proteome</keyword>
<organism evidence="2 3">
    <name type="scientific">Pinctada imbricata</name>
    <name type="common">Atlantic pearl-oyster</name>
    <name type="synonym">Pinctada martensii</name>
    <dbReference type="NCBI Taxonomy" id="66713"/>
    <lineage>
        <taxon>Eukaryota</taxon>
        <taxon>Metazoa</taxon>
        <taxon>Spiralia</taxon>
        <taxon>Lophotrochozoa</taxon>
        <taxon>Mollusca</taxon>
        <taxon>Bivalvia</taxon>
        <taxon>Autobranchia</taxon>
        <taxon>Pteriomorphia</taxon>
        <taxon>Pterioida</taxon>
        <taxon>Pterioidea</taxon>
        <taxon>Pteriidae</taxon>
        <taxon>Pinctada</taxon>
    </lineage>
</organism>
<reference evidence="2" key="1">
    <citation type="submission" date="2019-08" db="EMBL/GenBank/DDBJ databases">
        <title>The improved chromosome-level genome for the pearl oyster Pinctada fucata martensii using PacBio sequencing and Hi-C.</title>
        <authorList>
            <person name="Zheng Z."/>
        </authorList>
    </citation>
    <scope>NUCLEOTIDE SEQUENCE</scope>
    <source>
        <strain evidence="2">ZZ-2019</strain>
        <tissue evidence="2">Adductor muscle</tissue>
    </source>
</reference>